<dbReference type="Gene3D" id="3.40.50.150">
    <property type="entry name" value="Vaccinia Virus protein VP39"/>
    <property type="match status" value="1"/>
</dbReference>
<feature type="domain" description="Methyltransferase" evidence="3">
    <location>
        <begin position="43"/>
        <end position="138"/>
    </location>
</feature>
<dbReference type="PANTHER" id="PTHR43861">
    <property type="entry name" value="TRANS-ACONITATE 2-METHYLTRANSFERASE-RELATED"/>
    <property type="match status" value="1"/>
</dbReference>
<evidence type="ECO:0000256" key="2">
    <source>
        <dbReference type="ARBA" id="ARBA00022679"/>
    </source>
</evidence>
<dbReference type="Pfam" id="PF13649">
    <property type="entry name" value="Methyltransf_25"/>
    <property type="match status" value="1"/>
</dbReference>
<dbReference type="CDD" id="cd02440">
    <property type="entry name" value="AdoMet_MTases"/>
    <property type="match status" value="1"/>
</dbReference>
<dbReference type="PANTHER" id="PTHR43861:SF1">
    <property type="entry name" value="TRANS-ACONITATE 2-METHYLTRANSFERASE"/>
    <property type="match status" value="1"/>
</dbReference>
<reference evidence="4 5" key="1">
    <citation type="submission" date="2024-09" db="EMBL/GenBank/DDBJ databases">
        <authorList>
            <person name="Sun Q."/>
            <person name="Mori K."/>
        </authorList>
    </citation>
    <scope>NUCLEOTIDE SEQUENCE [LARGE SCALE GENOMIC DNA]</scope>
    <source>
        <strain evidence="4 5">JCM 3331</strain>
    </source>
</reference>
<gene>
    <name evidence="4" type="ORF">ACFFTL_06135</name>
</gene>
<dbReference type="GO" id="GO:0102208">
    <property type="term" value="F:2-polyprenyl-6-hydroxyphenol methylase activity"/>
    <property type="evidence" value="ECO:0007669"/>
    <property type="project" value="UniProtKB-EC"/>
</dbReference>
<dbReference type="EMBL" id="JBHMCG010000025">
    <property type="protein sequence ID" value="MFB9571925.1"/>
    <property type="molecule type" value="Genomic_DNA"/>
</dbReference>
<dbReference type="RefSeq" id="WP_345509451.1">
    <property type="nucleotide sequence ID" value="NZ_BAAAXD010000002.1"/>
</dbReference>
<protein>
    <submittedName>
        <fullName evidence="4">Class I SAM-dependent methyltransferase</fullName>
        <ecNumber evidence="4">2.1.1.222</ecNumber>
        <ecNumber evidence="4">2.1.1.64</ecNumber>
    </submittedName>
</protein>
<keyword evidence="5" id="KW-1185">Reference proteome</keyword>
<comment type="caution">
    <text evidence="4">The sequence shown here is derived from an EMBL/GenBank/DDBJ whole genome shotgun (WGS) entry which is preliminary data.</text>
</comment>
<accession>A0ABV5R253</accession>
<dbReference type="InterPro" id="IPR041698">
    <property type="entry name" value="Methyltransf_25"/>
</dbReference>
<evidence type="ECO:0000256" key="1">
    <source>
        <dbReference type="ARBA" id="ARBA00022603"/>
    </source>
</evidence>
<dbReference type="EC" id="2.1.1.64" evidence="4"/>
<sequence>MIPSSRAYWDPLWSNGRRYRQLATAETALLAEHLGPGNGRPALDIGSGDGALARHLHHQLGYRTTGIDCAPSAVALAAAQDIASGTNPTWRCGDITSGNLDALPDPAYAAITCRLVYRWMDDKPFFLDRVRQLLAPGGCFWVVTEIAGRRENTDRLKGLGITAAEAETLTAGWSVVRIADLDVFRCYALRP</sequence>
<organism evidence="4 5">
    <name type="scientific">Streptomyces yanii</name>
    <dbReference type="NCBI Taxonomy" id="78510"/>
    <lineage>
        <taxon>Bacteria</taxon>
        <taxon>Bacillati</taxon>
        <taxon>Actinomycetota</taxon>
        <taxon>Actinomycetes</taxon>
        <taxon>Kitasatosporales</taxon>
        <taxon>Streptomycetaceae</taxon>
        <taxon>Streptomyces</taxon>
    </lineage>
</organism>
<dbReference type="GO" id="GO:0061542">
    <property type="term" value="F:3-demethylubiquinol 3-O-methyltransferase activity"/>
    <property type="evidence" value="ECO:0007669"/>
    <property type="project" value="UniProtKB-EC"/>
</dbReference>
<name>A0ABV5R253_9ACTN</name>
<evidence type="ECO:0000313" key="4">
    <source>
        <dbReference type="EMBL" id="MFB9571925.1"/>
    </source>
</evidence>
<dbReference type="GO" id="GO:0032259">
    <property type="term" value="P:methylation"/>
    <property type="evidence" value="ECO:0007669"/>
    <property type="project" value="UniProtKB-KW"/>
</dbReference>
<dbReference type="Proteomes" id="UP001589710">
    <property type="component" value="Unassembled WGS sequence"/>
</dbReference>
<dbReference type="InterPro" id="IPR029063">
    <property type="entry name" value="SAM-dependent_MTases_sf"/>
</dbReference>
<proteinExistence type="predicted"/>
<evidence type="ECO:0000259" key="3">
    <source>
        <dbReference type="Pfam" id="PF13649"/>
    </source>
</evidence>
<keyword evidence="1 4" id="KW-0489">Methyltransferase</keyword>
<evidence type="ECO:0000313" key="5">
    <source>
        <dbReference type="Proteomes" id="UP001589710"/>
    </source>
</evidence>
<keyword evidence="2 4" id="KW-0808">Transferase</keyword>
<dbReference type="SUPFAM" id="SSF53335">
    <property type="entry name" value="S-adenosyl-L-methionine-dependent methyltransferases"/>
    <property type="match status" value="1"/>
</dbReference>
<dbReference type="EC" id="2.1.1.222" evidence="4"/>